<proteinExistence type="predicted"/>
<comment type="caution">
    <text evidence="1">The sequence shown here is derived from an EMBL/GenBank/DDBJ whole genome shotgun (WGS) entry which is preliminary data.</text>
</comment>
<sequence length="119" mass="11976">MDPLAYAAAVAAIGGAAGPVTTAAIEGARRVRAVIRSRTGRDVEDAGGAADEAAAQAAIGDLASFLEAAMAEDPELRRLLGESLPERQGNTVYNTTTGEVHGVVAPGASFGDLHFGSGR</sequence>
<gene>
    <name evidence="1" type="ORF">SGA01_78010</name>
</gene>
<dbReference type="EMBL" id="BJMN01000083">
    <property type="protein sequence ID" value="GEB62196.1"/>
    <property type="molecule type" value="Genomic_DNA"/>
</dbReference>
<keyword evidence="2" id="KW-1185">Reference proteome</keyword>
<dbReference type="RefSeq" id="WP_359358797.1">
    <property type="nucleotide sequence ID" value="NZ_JBEZVD010000010.1"/>
</dbReference>
<evidence type="ECO:0000313" key="1">
    <source>
        <dbReference type="EMBL" id="GEB62196.1"/>
    </source>
</evidence>
<protein>
    <recommendedName>
        <fullName evidence="3">RHIM domain-containing protein</fullName>
    </recommendedName>
</protein>
<dbReference type="AlphaFoldDB" id="A0A4Y3RWW7"/>
<dbReference type="Proteomes" id="UP000315226">
    <property type="component" value="Unassembled WGS sequence"/>
</dbReference>
<accession>A0A4Y3RWW7</accession>
<organism evidence="1 2">
    <name type="scientific">Streptomyces gardneri</name>
    <dbReference type="NCBI Taxonomy" id="66892"/>
    <lineage>
        <taxon>Bacteria</taxon>
        <taxon>Bacillati</taxon>
        <taxon>Actinomycetota</taxon>
        <taxon>Actinomycetes</taxon>
        <taxon>Kitasatosporales</taxon>
        <taxon>Streptomycetaceae</taxon>
        <taxon>Streptomyces</taxon>
    </lineage>
</organism>
<reference evidence="1 2" key="1">
    <citation type="submission" date="2019-06" db="EMBL/GenBank/DDBJ databases">
        <title>Whole genome shotgun sequence of Streptomyces gardneri NBRC 12865.</title>
        <authorList>
            <person name="Hosoyama A."/>
            <person name="Uohara A."/>
            <person name="Ohji S."/>
            <person name="Ichikawa N."/>
        </authorList>
    </citation>
    <scope>NUCLEOTIDE SEQUENCE [LARGE SCALE GENOMIC DNA]</scope>
    <source>
        <strain evidence="1 2">NBRC 12865</strain>
    </source>
</reference>
<evidence type="ECO:0008006" key="3">
    <source>
        <dbReference type="Google" id="ProtNLM"/>
    </source>
</evidence>
<evidence type="ECO:0000313" key="2">
    <source>
        <dbReference type="Proteomes" id="UP000315226"/>
    </source>
</evidence>
<name>A0A4Y3RWW7_9ACTN</name>